<evidence type="ECO:0000313" key="2">
    <source>
        <dbReference type="Proteomes" id="UP000639606"/>
    </source>
</evidence>
<reference evidence="1" key="1">
    <citation type="journal article" date="2014" name="Int. J. Syst. Evol. Microbiol.">
        <title>Complete genome sequence of Corynebacterium casei LMG S-19264T (=DSM 44701T), isolated from a smear-ripened cheese.</title>
        <authorList>
            <consortium name="US DOE Joint Genome Institute (JGI-PGF)"/>
            <person name="Walter F."/>
            <person name="Albersmeier A."/>
            <person name="Kalinowski J."/>
            <person name="Ruckert C."/>
        </authorList>
    </citation>
    <scope>NUCLEOTIDE SEQUENCE</scope>
    <source>
        <strain evidence="1">JCM 3313</strain>
    </source>
</reference>
<evidence type="ECO:0000313" key="1">
    <source>
        <dbReference type="EMBL" id="GGP42111.1"/>
    </source>
</evidence>
<proteinExistence type="predicted"/>
<dbReference type="EMBL" id="BMRG01000002">
    <property type="protein sequence ID" value="GGP42111.1"/>
    <property type="molecule type" value="Genomic_DNA"/>
</dbReference>
<protein>
    <submittedName>
        <fullName evidence="1">Uncharacterized protein</fullName>
    </submittedName>
</protein>
<name>A0A918ECA6_9PSEU</name>
<dbReference type="AlphaFoldDB" id="A0A918ECA6"/>
<reference evidence="1" key="2">
    <citation type="submission" date="2020-09" db="EMBL/GenBank/DDBJ databases">
        <authorList>
            <person name="Sun Q."/>
            <person name="Ohkuma M."/>
        </authorList>
    </citation>
    <scope>NUCLEOTIDE SEQUENCE</scope>
    <source>
        <strain evidence="1">JCM 3313</strain>
    </source>
</reference>
<gene>
    <name evidence="1" type="ORF">GCM10010185_11790</name>
</gene>
<comment type="caution">
    <text evidence="1">The sequence shown here is derived from an EMBL/GenBank/DDBJ whole genome shotgun (WGS) entry which is preliminary data.</text>
</comment>
<sequence length="174" mass="18732">MGAVGDLLRRLFGSGAPEGFTGALEPAEHVVASAATRDGWLVATSLGLWLPGARPRRLGWHLISKATWSGGALSVVEAVEDGAVGEVVVLRDLPPRRFALEEPGKLPEAVHKRVTGAIRSRHRHESPGAWFLRRRVPGRDGLVVQVRPDEGEDVERVKEITPAFVASLPPPPVD</sequence>
<dbReference type="Proteomes" id="UP000639606">
    <property type="component" value="Unassembled WGS sequence"/>
</dbReference>
<organism evidence="1 2">
    <name type="scientific">Saccharothrix coeruleofusca</name>
    <dbReference type="NCBI Taxonomy" id="33919"/>
    <lineage>
        <taxon>Bacteria</taxon>
        <taxon>Bacillati</taxon>
        <taxon>Actinomycetota</taxon>
        <taxon>Actinomycetes</taxon>
        <taxon>Pseudonocardiales</taxon>
        <taxon>Pseudonocardiaceae</taxon>
        <taxon>Saccharothrix</taxon>
    </lineage>
</organism>
<keyword evidence="2" id="KW-1185">Reference proteome</keyword>
<accession>A0A918ECA6</accession>
<dbReference type="RefSeq" id="WP_189222031.1">
    <property type="nucleotide sequence ID" value="NZ_BMRG01000002.1"/>
</dbReference>